<organism evidence="5 6">
    <name type="scientific">Xylaria arbuscula</name>
    <dbReference type="NCBI Taxonomy" id="114810"/>
    <lineage>
        <taxon>Eukaryota</taxon>
        <taxon>Fungi</taxon>
        <taxon>Dikarya</taxon>
        <taxon>Ascomycota</taxon>
        <taxon>Pezizomycotina</taxon>
        <taxon>Sordariomycetes</taxon>
        <taxon>Xylariomycetidae</taxon>
        <taxon>Xylariales</taxon>
        <taxon>Xylariaceae</taxon>
        <taxon>Xylaria</taxon>
    </lineage>
</organism>
<dbReference type="SUPFAM" id="SSF48230">
    <property type="entry name" value="Chondroitin AC/alginate lyase"/>
    <property type="match status" value="1"/>
</dbReference>
<dbReference type="InterPro" id="IPR008929">
    <property type="entry name" value="Chondroitin_lyas"/>
</dbReference>
<evidence type="ECO:0000256" key="1">
    <source>
        <dbReference type="ARBA" id="ARBA00022729"/>
    </source>
</evidence>
<feature type="chain" id="PRO_5040776699" description="Alginate lyase domain-containing protein" evidence="3">
    <location>
        <begin position="18"/>
        <end position="436"/>
    </location>
</feature>
<feature type="signal peptide" evidence="3">
    <location>
        <begin position="1"/>
        <end position="17"/>
    </location>
</feature>
<name>A0A9W8TPI3_9PEZI</name>
<dbReference type="Proteomes" id="UP001148614">
    <property type="component" value="Unassembled WGS sequence"/>
</dbReference>
<dbReference type="Pfam" id="PF05426">
    <property type="entry name" value="Alginate_lyase"/>
    <property type="match status" value="1"/>
</dbReference>
<sequence length="436" mass="48686">MIALCLAMLQVCAGLSSYDTRVHSLGRSPKPFTHPGALHSAEDLIRVRQHVQNHDEPWYTAFQHLEASTLAQLSWVAKPHNLLIRGTNATYTVTNTYTDAYRDTHSAYQLTLRWLLTGNTSYADHAVSIIDSWSSVLTGITGTEDLYLAAGLYGYQFANVGELLRVYSGWAAENRTAFVNMLANIFAPYNHDFLEHHNNKQDFYYANWDLCNIASLMAIGIFTDNHTMYDYAVDYFRNGLPNDIVANGALPFFSIANFTEENSGKTLMEIQESGRDQGHALLCMALLGVIGQQGYNQDVDLYGQFGHEILNAAEYVAKYNTGHDVPYTAYESWEGNLTVISAKSRYDVRPGYEALVSYYSELKGMNASWSEAFRDYVNANMTLNIEGGGGDYGPNSGGFDTFGINIVLLRQSVIYSSQYKNNLDRYVKASETANGL</sequence>
<evidence type="ECO:0000256" key="3">
    <source>
        <dbReference type="SAM" id="SignalP"/>
    </source>
</evidence>
<reference evidence="5" key="1">
    <citation type="submission" date="2022-07" db="EMBL/GenBank/DDBJ databases">
        <title>Genome Sequence of Xylaria arbuscula.</title>
        <authorList>
            <person name="Buettner E."/>
        </authorList>
    </citation>
    <scope>NUCLEOTIDE SEQUENCE</scope>
    <source>
        <strain evidence="5">VT107</strain>
    </source>
</reference>
<protein>
    <recommendedName>
        <fullName evidence="4">Alginate lyase domain-containing protein</fullName>
    </recommendedName>
</protein>
<dbReference type="InterPro" id="IPR008397">
    <property type="entry name" value="Alginate_lyase_dom"/>
</dbReference>
<accession>A0A9W8TPI3</accession>
<keyword evidence="6" id="KW-1185">Reference proteome</keyword>
<dbReference type="GO" id="GO:0016829">
    <property type="term" value="F:lyase activity"/>
    <property type="evidence" value="ECO:0007669"/>
    <property type="project" value="UniProtKB-KW"/>
</dbReference>
<keyword evidence="2" id="KW-0456">Lyase</keyword>
<dbReference type="Gene3D" id="1.50.10.100">
    <property type="entry name" value="Chondroitin AC/alginate lyase"/>
    <property type="match status" value="1"/>
</dbReference>
<dbReference type="AlphaFoldDB" id="A0A9W8TPI3"/>
<keyword evidence="1 3" id="KW-0732">Signal</keyword>
<dbReference type="VEuPathDB" id="FungiDB:F4678DRAFT_483644"/>
<gene>
    <name evidence="5" type="ORF">NPX13_g1585</name>
</gene>
<proteinExistence type="predicted"/>
<dbReference type="EMBL" id="JANPWZ010000146">
    <property type="protein sequence ID" value="KAJ3578977.1"/>
    <property type="molecule type" value="Genomic_DNA"/>
</dbReference>
<evidence type="ECO:0000259" key="4">
    <source>
        <dbReference type="Pfam" id="PF05426"/>
    </source>
</evidence>
<dbReference type="GO" id="GO:0042597">
    <property type="term" value="C:periplasmic space"/>
    <property type="evidence" value="ECO:0007669"/>
    <property type="project" value="InterPro"/>
</dbReference>
<evidence type="ECO:0000256" key="2">
    <source>
        <dbReference type="ARBA" id="ARBA00023239"/>
    </source>
</evidence>
<evidence type="ECO:0000313" key="6">
    <source>
        <dbReference type="Proteomes" id="UP001148614"/>
    </source>
</evidence>
<evidence type="ECO:0000313" key="5">
    <source>
        <dbReference type="EMBL" id="KAJ3578977.1"/>
    </source>
</evidence>
<feature type="domain" description="Alginate lyase" evidence="4">
    <location>
        <begin position="98"/>
        <end position="321"/>
    </location>
</feature>
<comment type="caution">
    <text evidence="5">The sequence shown here is derived from an EMBL/GenBank/DDBJ whole genome shotgun (WGS) entry which is preliminary data.</text>
</comment>